<feature type="chain" id="PRO_5012242369" description="PEP-CTERM sorting domain-containing protein" evidence="1">
    <location>
        <begin position="19"/>
        <end position="218"/>
    </location>
</feature>
<feature type="signal peptide" evidence="1">
    <location>
        <begin position="1"/>
        <end position="18"/>
    </location>
</feature>
<comment type="caution">
    <text evidence="2">The sequence shown here is derived from an EMBL/GenBank/DDBJ whole genome shotgun (WGS) entry which is preliminary data.</text>
</comment>
<proteinExistence type="predicted"/>
<dbReference type="EMBL" id="NISI01000002">
    <property type="protein sequence ID" value="OWR04532.1"/>
    <property type="molecule type" value="Genomic_DNA"/>
</dbReference>
<reference evidence="2 3" key="1">
    <citation type="journal article" date="2007" name="Int. J. Syst. Evol. Microbiol.">
        <title>Description of Pelomonas aquatica sp. nov. and Pelomonas puraquae sp. nov., isolated from industrial and haemodialysis water.</title>
        <authorList>
            <person name="Gomila M."/>
            <person name="Bowien B."/>
            <person name="Falsen E."/>
            <person name="Moore E.R."/>
            <person name="Lalucat J."/>
        </authorList>
    </citation>
    <scope>NUCLEOTIDE SEQUENCE [LARGE SCALE GENOMIC DNA]</scope>
    <source>
        <strain evidence="2 3">CCUG 52769</strain>
    </source>
</reference>
<organism evidence="2 3">
    <name type="scientific">Roseateles puraquae</name>
    <dbReference type="NCBI Taxonomy" id="431059"/>
    <lineage>
        <taxon>Bacteria</taxon>
        <taxon>Pseudomonadati</taxon>
        <taxon>Pseudomonadota</taxon>
        <taxon>Betaproteobacteria</taxon>
        <taxon>Burkholderiales</taxon>
        <taxon>Sphaerotilaceae</taxon>
        <taxon>Roseateles</taxon>
    </lineage>
</organism>
<evidence type="ECO:0000256" key="1">
    <source>
        <dbReference type="SAM" id="SignalP"/>
    </source>
</evidence>
<dbReference type="RefSeq" id="WP_088482668.1">
    <property type="nucleotide sequence ID" value="NZ_NISI01000002.1"/>
</dbReference>
<evidence type="ECO:0008006" key="4">
    <source>
        <dbReference type="Google" id="ProtNLM"/>
    </source>
</evidence>
<evidence type="ECO:0000313" key="2">
    <source>
        <dbReference type="EMBL" id="OWR04532.1"/>
    </source>
</evidence>
<dbReference type="Proteomes" id="UP000197446">
    <property type="component" value="Unassembled WGS sequence"/>
</dbReference>
<name>A0A254NCC1_9BURK</name>
<keyword evidence="1" id="KW-0732">Signal</keyword>
<gene>
    <name evidence="2" type="ORF">CDO81_08065</name>
</gene>
<evidence type="ECO:0000313" key="3">
    <source>
        <dbReference type="Proteomes" id="UP000197446"/>
    </source>
</evidence>
<keyword evidence="3" id="KW-1185">Reference proteome</keyword>
<dbReference type="OrthoDB" id="8899241at2"/>
<sequence>MRRTLTALALLTAAAAQAATVSVFTNLADWQAAVTGAVQTQDFSGYATGTSLFGETLLPGMTLTANTQRLEVFGPDLEAFALGGRGGGNVYYEGQYTLPYRAVALDIGSFESIPGNGSTAVDTGQLVFTFSDGSTELLEIAGNATGANIFIGVVADFAITSFRWNEAHEASGGNEETTLDNLRVALRGEGNGNTVPLPGTLPLVALTLGALPLARRRR</sequence>
<dbReference type="AlphaFoldDB" id="A0A254NCC1"/>
<protein>
    <recommendedName>
        <fullName evidence="4">PEP-CTERM sorting domain-containing protein</fullName>
    </recommendedName>
</protein>
<accession>A0A254NCC1</accession>